<evidence type="ECO:0000313" key="3">
    <source>
        <dbReference type="EMBL" id="RAH98792.1"/>
    </source>
</evidence>
<keyword evidence="4" id="KW-1185">Reference proteome</keyword>
<dbReference type="Pfam" id="PF17963">
    <property type="entry name" value="Big_9"/>
    <property type="match status" value="3"/>
</dbReference>
<dbReference type="EMBL" id="QHHQ01000006">
    <property type="protein sequence ID" value="RAH98792.1"/>
    <property type="molecule type" value="Genomic_DNA"/>
</dbReference>
<reference evidence="3 4" key="1">
    <citation type="submission" date="2018-05" db="EMBL/GenBank/DDBJ databases">
        <title>Acuticoccus sediminis sp. nov., isolated from deep-sea sediment of Indian Ocean.</title>
        <authorList>
            <person name="Liu X."/>
            <person name="Lai Q."/>
            <person name="Du Y."/>
            <person name="Sun F."/>
            <person name="Zhang X."/>
            <person name="Wang S."/>
            <person name="Shao Z."/>
        </authorList>
    </citation>
    <scope>NUCLEOTIDE SEQUENCE [LARGE SCALE GENOMIC DNA]</scope>
    <source>
        <strain evidence="3 4">PTG4-2</strain>
    </source>
</reference>
<gene>
    <name evidence="3" type="ORF">DLJ53_24465</name>
</gene>
<feature type="compositionally biased region" description="Low complexity" evidence="1">
    <location>
        <begin position="370"/>
        <end position="382"/>
    </location>
</feature>
<dbReference type="InterPro" id="IPR006626">
    <property type="entry name" value="PbH1"/>
</dbReference>
<dbReference type="Pfam" id="PF13229">
    <property type="entry name" value="Beta_helix"/>
    <property type="match status" value="1"/>
</dbReference>
<dbReference type="InterPro" id="IPR011050">
    <property type="entry name" value="Pectin_lyase_fold/virulence"/>
</dbReference>
<feature type="domain" description="Right handed beta helix" evidence="2">
    <location>
        <begin position="64"/>
        <end position="264"/>
    </location>
</feature>
<evidence type="ECO:0000256" key="1">
    <source>
        <dbReference type="SAM" id="MobiDB-lite"/>
    </source>
</evidence>
<dbReference type="SMART" id="SM00710">
    <property type="entry name" value="PbH1"/>
    <property type="match status" value="12"/>
</dbReference>
<evidence type="ECO:0000313" key="4">
    <source>
        <dbReference type="Proteomes" id="UP000249590"/>
    </source>
</evidence>
<evidence type="ECO:0000259" key="2">
    <source>
        <dbReference type="Pfam" id="PF13229"/>
    </source>
</evidence>
<dbReference type="NCBIfam" id="NF012211">
    <property type="entry name" value="tand_rpt_95"/>
    <property type="match status" value="3"/>
</dbReference>
<dbReference type="Proteomes" id="UP000249590">
    <property type="component" value="Unassembled WGS sequence"/>
</dbReference>
<dbReference type="SUPFAM" id="SSF51126">
    <property type="entry name" value="Pectin lyase-like"/>
    <property type="match status" value="2"/>
</dbReference>
<organism evidence="3 4">
    <name type="scientific">Acuticoccus sediminis</name>
    <dbReference type="NCBI Taxonomy" id="2184697"/>
    <lineage>
        <taxon>Bacteria</taxon>
        <taxon>Pseudomonadati</taxon>
        <taxon>Pseudomonadota</taxon>
        <taxon>Alphaproteobacteria</taxon>
        <taxon>Hyphomicrobiales</taxon>
        <taxon>Amorphaceae</taxon>
        <taxon>Acuticoccus</taxon>
    </lineage>
</organism>
<dbReference type="OrthoDB" id="9342475at2"/>
<dbReference type="InterPro" id="IPR039448">
    <property type="entry name" value="Beta_helix"/>
</dbReference>
<dbReference type="Gene3D" id="2.60.40.3440">
    <property type="match status" value="2"/>
</dbReference>
<dbReference type="Pfam" id="PF13385">
    <property type="entry name" value="Laminin_G_3"/>
    <property type="match status" value="2"/>
</dbReference>
<sequence length="1431" mass="148161">MVTKTVSSSSELQAALNTASGGDTILLAPGTYGTLEITDKHYSSNITITSQDASNPAQFTRIDIAGSENITFDSVKVSYPSNPTFNSPVGLVSITEGSKNITVQNSELHGPVDQNFDGGRGVSVTDSSNVTVKNNFIHDIADGAVFLGSDHLVVEGNTIEDIRTDSFKFAGVTDVLIENNTGATRYHGADGDHQDFIQFSGTSSDIVIRGNVLMPALDGTVQGIFLDDAVYNNVLIEQNIIVNDLLRGIFVREGNNVTIHNNTLISLPGATLADEGSSKASAITAPSGASVYNNVTSSSANQASVSGSNYVIQHTDPDGVGYYDDFYTNATKGLGMTIEDLRPVEGSSVDFGSGMGATGRLAELLDETAAPAPSNSAPEASNDTASSTGDPVLIDVLANDSDPDGDTLSVTGVSGASNGQAVVQSNGSILYTPDSGFSGTETLTYRVTDGDLTDTATVKVTVTAPSEPTDPTTPTDPAGDVTVSNAAQLKAALANATGGETILLANGNYGDVDLENLKFSSTVTLKSANGDAGATFNTLDIVNSQNIRIDNVHVDSDSDGTVSQGFVNILGSTNIDFVNSEVNGTVDDVYTVTEERFSEGYGIEVNGGSRNINVSNNYIHDSGHGAVFFNTTGLTVSGNVVNDIGVDNFKFGGIVNGVIENNTGAVSVHPNSDDHVDFIQFQGDGTGLVIRGNVLLPGDSSTSDLGDHVYQGIFLKDGTFTDVVVEQNLIYTNTVNGIYVESASGTGGNIEIRENTVLSPPDISKWGSAEIRVVSVAGDFLVTNNVVDRVSNSDGGGTVTGNVVLQYTDPSAANYYNKYYVNATAGSGATLDDFAIVDGSGAETKGAFDRITELVDGTDPVDTNGAPVAVNDSITTDFDQSVSFDPLTNDSDPDGDPLSAALANGPGHGTVVVGDGLWTYTPDSGFSGNDSFTYKVSDGNGGTDTATVRVSVAEPPVTTPSNGAPNAVNDSVSTGYGESVTFDPLANDSDPDGDKLTGVLAKGPTNGSVTVGDGLWAYTPDSGFSGSDSFTYKVSDGNGGTDTATVNVTVGAAPTDGGSGGGDSGGEVLFEHRGDLEIDSKQDVMVVEHDPSLEVDDYTISFTFNADSVDSTMGLVSKDATGFGDGGHFTSYVKNDTLFVRFQSDSSEHTFSVADIKAGQDYDVVAAYADGTASLEVNDSLVGSANIDASWMNNTEYLQIGGQGWASNPGSASFGQPFDGTISNAMITSGSGGEADPLPASLLYLNAGPIDVSRRADVAVVEHDQALEVDAYTIALDFTADRVSGRRGIISKDASGFGDGGHVSAYIESGALKVRFQSESASKTLTASNITAGETYELVVTHDGTTASAFLNGTSFGSAKIDADWLTNTEALQVGALGWSSDPGDDSFSYIFDGQIEDVRIFEGAWDPSELDTLTHADAVMSSGTDFDGIA</sequence>
<comment type="caution">
    <text evidence="3">The sequence shown here is derived from an EMBL/GenBank/DDBJ whole genome shotgun (WGS) entry which is preliminary data.</text>
</comment>
<dbReference type="SUPFAM" id="SSF49899">
    <property type="entry name" value="Concanavalin A-like lectins/glucanases"/>
    <property type="match status" value="2"/>
</dbReference>
<dbReference type="InterPro" id="IPR013320">
    <property type="entry name" value="ConA-like_dom_sf"/>
</dbReference>
<name>A0A8B2NHH3_9HYPH</name>
<protein>
    <recommendedName>
        <fullName evidence="2">Right handed beta helix domain-containing protein</fullName>
    </recommendedName>
</protein>
<proteinExistence type="predicted"/>
<dbReference type="Gene3D" id="2.160.20.10">
    <property type="entry name" value="Single-stranded right-handed beta-helix, Pectin lyase-like"/>
    <property type="match status" value="2"/>
</dbReference>
<feature type="region of interest" description="Disordered" evidence="1">
    <location>
        <begin position="370"/>
        <end position="390"/>
    </location>
</feature>
<dbReference type="RefSeq" id="WP_111350147.1">
    <property type="nucleotide sequence ID" value="NZ_QHHQ01000006.1"/>
</dbReference>
<dbReference type="InterPro" id="IPR012334">
    <property type="entry name" value="Pectin_lyas_fold"/>
</dbReference>
<accession>A0A8B2NHH3</accession>
<dbReference type="Gene3D" id="2.60.40.2810">
    <property type="match status" value="1"/>
</dbReference>
<dbReference type="Gene3D" id="2.60.120.200">
    <property type="match status" value="2"/>
</dbReference>